<name>A0A0P9GIJ1_RHOGW</name>
<keyword evidence="3" id="KW-0375">Hydrogen ion transport</keyword>
<dbReference type="SUPFAM" id="SSF48371">
    <property type="entry name" value="ARM repeat"/>
    <property type="match status" value="1"/>
</dbReference>
<dbReference type="EMBL" id="KQ474085">
    <property type="protein sequence ID" value="KPV72809.1"/>
    <property type="molecule type" value="Genomic_DNA"/>
</dbReference>
<dbReference type="GO" id="GO:0000221">
    <property type="term" value="C:vacuolar proton-transporting V-type ATPase, V1 domain"/>
    <property type="evidence" value="ECO:0007669"/>
    <property type="project" value="InterPro"/>
</dbReference>
<accession>A0A0P9GIJ1</accession>
<dbReference type="RefSeq" id="XP_018268858.1">
    <property type="nucleotide sequence ID" value="XM_018412388.1"/>
</dbReference>
<gene>
    <name evidence="6" type="ORF">RHOBADRAFT_17772</name>
</gene>
<dbReference type="GO" id="GO:0000329">
    <property type="term" value="C:fungal-type vacuole membrane"/>
    <property type="evidence" value="ECO:0007669"/>
    <property type="project" value="TreeGrafter"/>
</dbReference>
<dbReference type="InterPro" id="IPR011987">
    <property type="entry name" value="ATPase_V1-cplx_hsu_C"/>
</dbReference>
<evidence type="ECO:0000313" key="6">
    <source>
        <dbReference type="EMBL" id="KPV72809.1"/>
    </source>
</evidence>
<dbReference type="InterPro" id="IPR016024">
    <property type="entry name" value="ARM-type_fold"/>
</dbReference>
<proteinExistence type="inferred from homology"/>
<dbReference type="GO" id="GO:0046961">
    <property type="term" value="F:proton-transporting ATPase activity, rotational mechanism"/>
    <property type="evidence" value="ECO:0007669"/>
    <property type="project" value="InterPro"/>
</dbReference>
<protein>
    <recommendedName>
        <fullName evidence="5">ATPase V1 complex subunit H C-terminal domain-containing protein</fullName>
    </recommendedName>
</protein>
<dbReference type="OrthoDB" id="10263554at2759"/>
<evidence type="ECO:0000256" key="2">
    <source>
        <dbReference type="ARBA" id="ARBA00022448"/>
    </source>
</evidence>
<dbReference type="InterPro" id="IPR038497">
    <property type="entry name" value="ATPase_V1-cplx_hsu_C_sf"/>
</dbReference>
<dbReference type="InterPro" id="IPR011989">
    <property type="entry name" value="ARM-like"/>
</dbReference>
<dbReference type="PIRSF" id="PIRSF032184">
    <property type="entry name" value="ATPase_V1_H"/>
    <property type="match status" value="1"/>
</dbReference>
<evidence type="ECO:0000256" key="3">
    <source>
        <dbReference type="ARBA" id="ARBA00022781"/>
    </source>
</evidence>
<evidence type="ECO:0000313" key="7">
    <source>
        <dbReference type="Proteomes" id="UP000053890"/>
    </source>
</evidence>
<dbReference type="PANTHER" id="PTHR10698">
    <property type="entry name" value="V-TYPE PROTON ATPASE SUBUNIT H"/>
    <property type="match status" value="1"/>
</dbReference>
<evidence type="ECO:0000259" key="5">
    <source>
        <dbReference type="Pfam" id="PF11698"/>
    </source>
</evidence>
<dbReference type="Pfam" id="PF11698">
    <property type="entry name" value="V-ATPase_H_C"/>
    <property type="match status" value="1"/>
</dbReference>
<keyword evidence="2" id="KW-0813">Transport</keyword>
<evidence type="ECO:0000256" key="4">
    <source>
        <dbReference type="ARBA" id="ARBA00023065"/>
    </source>
</evidence>
<dbReference type="AlphaFoldDB" id="A0A0P9GIJ1"/>
<keyword evidence="4" id="KW-0406">Ion transport</keyword>
<dbReference type="STRING" id="578459.A0A0P9GIJ1"/>
<evidence type="ECO:0000256" key="1">
    <source>
        <dbReference type="ARBA" id="ARBA00008613"/>
    </source>
</evidence>
<dbReference type="InterPro" id="IPR004908">
    <property type="entry name" value="ATPase_V1-cplx_hsu"/>
</dbReference>
<dbReference type="GeneID" id="28972837"/>
<keyword evidence="7" id="KW-1185">Reference proteome</keyword>
<dbReference type="Pfam" id="PF03224">
    <property type="entry name" value="V-ATPase_H_N"/>
    <property type="match status" value="1"/>
</dbReference>
<sequence>MSLVANPFMSDRSLKIRAKAIPWDGYQRAGLLGQDDVQLIQRVAASRDKAEPILDAEGETYAALYIRLLNKLSRNDTLQFVLVLLGDFIADREERISLLISGSDSPYPPLLKCASAITSTILSYDRAPADNVIAKLLQHLSNLGQDVAVQCLESVLRVSRARTMCWGPTEGKDAVAAPKVIEGLVHLLRASPSPQMQYQLAFCFWLLTFEDRIAAEINAQYNLIPLLLDVSKRAIKEKVIRVALASFRNLVTKAPKANLAPMLVAKVLPYVQTLQGRKFSDDEIKDDVDFLVDELKSSFAGLTTYDEYKSELASGELTWSPPHKNDDFWRDNAPKLVDRDREQLKVLVRILMSSHDATTLAVAANDLAQFVKFYDNAKKAIDDLGAKARVMELMTHADPDVKYQSLVATQRLLSHAWA</sequence>
<organism evidence="6 7">
    <name type="scientific">Rhodotorula graminis (strain WP1)</name>
    <dbReference type="NCBI Taxonomy" id="578459"/>
    <lineage>
        <taxon>Eukaryota</taxon>
        <taxon>Fungi</taxon>
        <taxon>Dikarya</taxon>
        <taxon>Basidiomycota</taxon>
        <taxon>Pucciniomycotina</taxon>
        <taxon>Microbotryomycetes</taxon>
        <taxon>Sporidiobolales</taxon>
        <taxon>Sporidiobolaceae</taxon>
        <taxon>Rhodotorula</taxon>
    </lineage>
</organism>
<feature type="domain" description="ATPase V1 complex subunit H C-terminal" evidence="5">
    <location>
        <begin position="302"/>
        <end position="417"/>
    </location>
</feature>
<dbReference type="PANTHER" id="PTHR10698:SF0">
    <property type="entry name" value="V-TYPE PROTON ATPASE SUBUNIT H"/>
    <property type="match status" value="1"/>
</dbReference>
<reference evidence="6 7" key="1">
    <citation type="journal article" date="2015" name="Front. Microbiol.">
        <title>Genome sequence of the plant growth promoting endophytic yeast Rhodotorula graminis WP1.</title>
        <authorList>
            <person name="Firrincieli A."/>
            <person name="Otillar R."/>
            <person name="Salamov A."/>
            <person name="Schmutz J."/>
            <person name="Khan Z."/>
            <person name="Redman R.S."/>
            <person name="Fleck N.D."/>
            <person name="Lindquist E."/>
            <person name="Grigoriev I.V."/>
            <person name="Doty S.L."/>
        </authorList>
    </citation>
    <scope>NUCLEOTIDE SEQUENCE [LARGE SCALE GENOMIC DNA]</scope>
    <source>
        <strain evidence="6 7">WP1</strain>
    </source>
</reference>
<dbReference type="Gene3D" id="1.25.40.150">
    <property type="entry name" value="V-type ATPase, subunit H, C-terminal domain"/>
    <property type="match status" value="1"/>
</dbReference>
<comment type="similarity">
    <text evidence="1">Belongs to the V-ATPase H subunit family.</text>
</comment>
<dbReference type="Proteomes" id="UP000053890">
    <property type="component" value="Unassembled WGS sequence"/>
</dbReference>
<dbReference type="Gene3D" id="1.25.10.10">
    <property type="entry name" value="Leucine-rich Repeat Variant"/>
    <property type="match status" value="1"/>
</dbReference>
<dbReference type="OMA" id="HSGHLRW"/>